<evidence type="ECO:0000313" key="1">
    <source>
        <dbReference type="EMBL" id="KCW68303.1"/>
    </source>
</evidence>
<organism evidence="1">
    <name type="scientific">Eucalyptus grandis</name>
    <name type="common">Flooded gum</name>
    <dbReference type="NCBI Taxonomy" id="71139"/>
    <lineage>
        <taxon>Eukaryota</taxon>
        <taxon>Viridiplantae</taxon>
        <taxon>Streptophyta</taxon>
        <taxon>Embryophyta</taxon>
        <taxon>Tracheophyta</taxon>
        <taxon>Spermatophyta</taxon>
        <taxon>Magnoliopsida</taxon>
        <taxon>eudicotyledons</taxon>
        <taxon>Gunneridae</taxon>
        <taxon>Pentapetalae</taxon>
        <taxon>rosids</taxon>
        <taxon>malvids</taxon>
        <taxon>Myrtales</taxon>
        <taxon>Myrtaceae</taxon>
        <taxon>Myrtoideae</taxon>
        <taxon>Eucalypteae</taxon>
        <taxon>Eucalyptus</taxon>
    </lineage>
</organism>
<dbReference type="AlphaFoldDB" id="A0A059BQC5"/>
<dbReference type="InParanoid" id="A0A059BQC5"/>
<gene>
    <name evidence="1" type="ORF">EUGRSUZ_F01971</name>
</gene>
<proteinExistence type="predicted"/>
<dbReference type="EMBL" id="KK198758">
    <property type="protein sequence ID" value="KCW68303.1"/>
    <property type="molecule type" value="Genomic_DNA"/>
</dbReference>
<reference evidence="1" key="1">
    <citation type="submission" date="2013-07" db="EMBL/GenBank/DDBJ databases">
        <title>The genome of Eucalyptus grandis.</title>
        <authorList>
            <person name="Schmutz J."/>
            <person name="Hayes R."/>
            <person name="Myburg A."/>
            <person name="Tuskan G."/>
            <person name="Grattapaglia D."/>
            <person name="Rokhsar D.S."/>
        </authorList>
    </citation>
    <scope>NUCLEOTIDE SEQUENCE</scope>
    <source>
        <tissue evidence="1">Leaf extractions</tissue>
    </source>
</reference>
<name>A0A059BQC5_EUCGR</name>
<accession>A0A059BQC5</accession>
<protein>
    <submittedName>
        <fullName evidence="1">Uncharacterized protein</fullName>
    </submittedName>
</protein>
<dbReference type="Gramene" id="KCW68303">
    <property type="protein sequence ID" value="KCW68303"/>
    <property type="gene ID" value="EUGRSUZ_F01971"/>
</dbReference>
<sequence>MATATNQPAHWRMITIDTMRARLPSVCPLSLSSKGCHVLRFEVQIKERNGERMLLFGDRVMKSMFKW</sequence>